<evidence type="ECO:0000313" key="10">
    <source>
        <dbReference type="Proteomes" id="UP000697127"/>
    </source>
</evidence>
<evidence type="ECO:0000256" key="7">
    <source>
        <dbReference type="RuleBase" id="RU367113"/>
    </source>
</evidence>
<dbReference type="InterPro" id="IPR013961">
    <property type="entry name" value="RAI1"/>
</dbReference>
<dbReference type="AlphaFoldDB" id="A0A9P6WIL2"/>
<evidence type="ECO:0000256" key="6">
    <source>
        <dbReference type="ARBA" id="ARBA00048124"/>
    </source>
</evidence>
<keyword evidence="7" id="KW-0547">Nucleotide-binding</keyword>
<feature type="domain" description="RAI1-like" evidence="8">
    <location>
        <begin position="24"/>
        <end position="330"/>
    </location>
</feature>
<comment type="catalytic activity">
    <reaction evidence="4">
        <text>a 5'-end (N(7)-methyl 5'-triphosphoguanosine)-ribonucleoside-ribonucleotide in mRNA + H2O = a (N(7)-methyl 5'-triphosphoguanosine)-nucleoside + a 5'-end phospho-ribonucleoside in mRNA + H(+)</text>
        <dbReference type="Rhea" id="RHEA:66928"/>
        <dbReference type="Rhea" id="RHEA-COMP:15692"/>
        <dbReference type="Rhea" id="RHEA-COMP:17313"/>
        <dbReference type="ChEBI" id="CHEBI:15377"/>
        <dbReference type="ChEBI" id="CHEBI:15378"/>
        <dbReference type="ChEBI" id="CHEBI:138282"/>
        <dbReference type="ChEBI" id="CHEBI:172876"/>
        <dbReference type="ChEBI" id="CHEBI:172877"/>
    </reaction>
    <physiologicalReaction direction="left-to-right" evidence="4">
        <dbReference type="Rhea" id="RHEA:66929"/>
    </physiologicalReaction>
</comment>
<sequence>MPEFKISDKFDSIIESLDNLHNNEFGFFSDHNGDIKIDKSELNPYTIKPMIGKSFTNPFGWNTKLGNNSYTPKSYKPNESTMGNFLDYMIQISNTNNNTNNDKNNLQSFKIFSQSSFFQYISVKRDSEFYIIYHNKRFIIMNAETRIGQNSLMSYTGIRFEDLLTHDINHKTVNNFSTFQSVLEIKINGIKCLYNAEIDSINSKSGKYTEIKMILCKSNIPHAKTKDKLHILSCIQNGNSYFDSFLFRLLIQCKFANISNVVIGIRDQSFTIRNITEFSVENDLLPFFLKKCDDYYCNSYLQSTSMIKRVLDVIKLNVNEKSPIYKLKIVPDYVLKSIDEPSERKRIMDTVFTPEFKTLLESFV</sequence>
<accession>A0A9P6WIL2</accession>
<dbReference type="PANTHER" id="PTHR12395">
    <property type="entry name" value="DOM-3 RELATED"/>
    <property type="match status" value="1"/>
</dbReference>
<comment type="catalytic activity">
    <reaction evidence="5">
        <text>a 5'-end triphospho-ribonucleoside in mRNA + H2O = a 5'-end phospho-ribonucleoside in mRNA + diphosphate + H(+)</text>
        <dbReference type="Rhea" id="RHEA:78683"/>
        <dbReference type="Rhea" id="RHEA-COMP:15692"/>
        <dbReference type="Rhea" id="RHEA-COMP:17164"/>
        <dbReference type="ChEBI" id="CHEBI:15377"/>
        <dbReference type="ChEBI" id="CHEBI:15378"/>
        <dbReference type="ChEBI" id="CHEBI:33019"/>
        <dbReference type="ChEBI" id="CHEBI:138282"/>
        <dbReference type="ChEBI" id="CHEBI:167618"/>
    </reaction>
    <physiologicalReaction direction="left-to-right" evidence="5">
        <dbReference type="Rhea" id="RHEA:78684"/>
    </physiologicalReaction>
</comment>
<evidence type="ECO:0000256" key="5">
    <source>
        <dbReference type="ARBA" id="ARBA00044692"/>
    </source>
</evidence>
<evidence type="ECO:0000259" key="8">
    <source>
        <dbReference type="Pfam" id="PF08652"/>
    </source>
</evidence>
<comment type="similarity">
    <text evidence="2 7">Belongs to the DXO/Dom3Z family.</text>
</comment>
<name>A0A9P6WIL2_9ASCO</name>
<proteinExistence type="inferred from homology"/>
<dbReference type="OrthoDB" id="3989136at2759"/>
<dbReference type="GO" id="GO:0110155">
    <property type="term" value="P:NAD-cap decapping"/>
    <property type="evidence" value="ECO:0007669"/>
    <property type="project" value="TreeGrafter"/>
</dbReference>
<comment type="catalytic activity">
    <reaction evidence="6">
        <text>a 5'-end NAD(+)-phospho-ribonucleoside in mRNA + H2O = a 5'-end phospho-ribonucleoside in mRNA + NAD(+) + H(+)</text>
        <dbReference type="Rhea" id="RHEA:60880"/>
        <dbReference type="Rhea" id="RHEA-COMP:15692"/>
        <dbReference type="Rhea" id="RHEA-COMP:15698"/>
        <dbReference type="ChEBI" id="CHEBI:15377"/>
        <dbReference type="ChEBI" id="CHEBI:15378"/>
        <dbReference type="ChEBI" id="CHEBI:57540"/>
        <dbReference type="ChEBI" id="CHEBI:138282"/>
        <dbReference type="ChEBI" id="CHEBI:144029"/>
    </reaction>
    <physiologicalReaction direction="left-to-right" evidence="6">
        <dbReference type="Rhea" id="RHEA:60881"/>
    </physiologicalReaction>
</comment>
<comment type="function">
    <text evidence="7">Decapping enzyme for NAD-capped RNAs: specifically hydrolyzes the nicotinamide adenine dinucleotide (NAD) cap from a subset of RNAs by removing the entire NAD moiety from the 5'-end of an NAD-capped RNA.</text>
</comment>
<evidence type="ECO:0000256" key="3">
    <source>
        <dbReference type="ARBA" id="ARBA00022722"/>
    </source>
</evidence>
<dbReference type="InterPro" id="IPR039039">
    <property type="entry name" value="RAI1-like_fam"/>
</dbReference>
<dbReference type="GO" id="GO:0046872">
    <property type="term" value="F:metal ion binding"/>
    <property type="evidence" value="ECO:0007669"/>
    <property type="project" value="UniProtKB-KW"/>
</dbReference>
<comment type="cofactor">
    <cofactor evidence="1 7">
        <name>a divalent metal cation</name>
        <dbReference type="ChEBI" id="CHEBI:60240"/>
    </cofactor>
</comment>
<dbReference type="GO" id="GO:0000956">
    <property type="term" value="P:nuclear-transcribed mRNA catabolic process"/>
    <property type="evidence" value="ECO:0007669"/>
    <property type="project" value="TreeGrafter"/>
</dbReference>
<evidence type="ECO:0000256" key="4">
    <source>
        <dbReference type="ARBA" id="ARBA00044676"/>
    </source>
</evidence>
<dbReference type="Proteomes" id="UP000697127">
    <property type="component" value="Unassembled WGS sequence"/>
</dbReference>
<dbReference type="GO" id="GO:0005829">
    <property type="term" value="C:cytosol"/>
    <property type="evidence" value="ECO:0007669"/>
    <property type="project" value="TreeGrafter"/>
</dbReference>
<comment type="caution">
    <text evidence="9">The sequence shown here is derived from an EMBL/GenBank/DDBJ whole genome shotgun (WGS) entry which is preliminary data.</text>
</comment>
<organism evidence="9 10">
    <name type="scientific">Pichia californica</name>
    <dbReference type="NCBI Taxonomy" id="460514"/>
    <lineage>
        <taxon>Eukaryota</taxon>
        <taxon>Fungi</taxon>
        <taxon>Dikarya</taxon>
        <taxon>Ascomycota</taxon>
        <taxon>Saccharomycotina</taxon>
        <taxon>Pichiomycetes</taxon>
        <taxon>Pichiales</taxon>
        <taxon>Pichiaceae</taxon>
        <taxon>Pichia</taxon>
    </lineage>
</organism>
<dbReference type="PANTHER" id="PTHR12395:SF9">
    <property type="entry name" value="DECAPPING AND EXORIBONUCLEASE PROTEIN"/>
    <property type="match status" value="1"/>
</dbReference>
<evidence type="ECO:0000256" key="1">
    <source>
        <dbReference type="ARBA" id="ARBA00001968"/>
    </source>
</evidence>
<protein>
    <recommendedName>
        <fullName evidence="7">Decapping nuclease</fullName>
        <ecNumber evidence="7">3.6.1.-</ecNumber>
    </recommendedName>
</protein>
<dbReference type="EMBL" id="PUHW01000391">
    <property type="protein sequence ID" value="KAG0686743.1"/>
    <property type="molecule type" value="Genomic_DNA"/>
</dbReference>
<dbReference type="GO" id="GO:0000166">
    <property type="term" value="F:nucleotide binding"/>
    <property type="evidence" value="ECO:0007669"/>
    <property type="project" value="UniProtKB-KW"/>
</dbReference>
<keyword evidence="10" id="KW-1185">Reference proteome</keyword>
<keyword evidence="7" id="KW-0378">Hydrolase</keyword>
<reference evidence="9" key="1">
    <citation type="submission" date="2020-11" db="EMBL/GenBank/DDBJ databases">
        <title>Kefir isolates.</title>
        <authorList>
            <person name="Marcisauskas S."/>
            <person name="Kim Y."/>
            <person name="Blasche S."/>
        </authorList>
    </citation>
    <scope>NUCLEOTIDE SEQUENCE</scope>
    <source>
        <strain evidence="9">Olga-1</strain>
    </source>
</reference>
<comment type="subcellular location">
    <subcellularLocation>
        <location evidence="7">Nucleus</location>
    </subcellularLocation>
</comment>
<dbReference type="GO" id="GO:0004518">
    <property type="term" value="F:nuclease activity"/>
    <property type="evidence" value="ECO:0007669"/>
    <property type="project" value="UniProtKB-KW"/>
</dbReference>
<keyword evidence="7" id="KW-0694">RNA-binding</keyword>
<evidence type="ECO:0000313" key="9">
    <source>
        <dbReference type="EMBL" id="KAG0686743.1"/>
    </source>
</evidence>
<dbReference type="GO" id="GO:0034353">
    <property type="term" value="F:mRNA 5'-diphosphatase activity"/>
    <property type="evidence" value="ECO:0007669"/>
    <property type="project" value="TreeGrafter"/>
</dbReference>
<gene>
    <name evidence="9" type="ORF">C6P40_003456</name>
</gene>
<keyword evidence="3 7" id="KW-0540">Nuclease</keyword>
<dbReference type="GO" id="GO:0003723">
    <property type="term" value="F:RNA binding"/>
    <property type="evidence" value="ECO:0007669"/>
    <property type="project" value="UniProtKB-KW"/>
</dbReference>
<keyword evidence="7" id="KW-0479">Metal-binding</keyword>
<evidence type="ECO:0000256" key="2">
    <source>
        <dbReference type="ARBA" id="ARBA00006562"/>
    </source>
</evidence>
<dbReference type="EC" id="3.6.1.-" evidence="7"/>
<dbReference type="Pfam" id="PF08652">
    <property type="entry name" value="RAI1"/>
    <property type="match status" value="1"/>
</dbReference>
<keyword evidence="7" id="KW-0539">Nucleus</keyword>
<dbReference type="GO" id="GO:0005634">
    <property type="term" value="C:nucleus"/>
    <property type="evidence" value="ECO:0007669"/>
    <property type="project" value="UniProtKB-SubCell"/>
</dbReference>